<name>Q9V0J4_PYRAB</name>
<dbReference type="Proteomes" id="UP000009139">
    <property type="component" value="Chromosome"/>
</dbReference>
<dbReference type="PATRIC" id="fig|272844.11.peg.838"/>
<dbReference type="RefSeq" id="WP_010867917.1">
    <property type="nucleotide sequence ID" value="NC_000868.1"/>
</dbReference>
<reference evidence="1 3" key="4">
    <citation type="journal article" date="2003" name="Mol. Microbiol.">
        <title>An integrated analysis of the genome of the hyperthermophilic archaeon Pyrococcus abyssi.</title>
        <authorList>
            <person name="Cohen G."/>
            <person name="Barbe V."/>
            <person name="Flament D."/>
            <person name="Galperin M."/>
            <person name="Heilig R."/>
            <person name="Ripp R."/>
            <person name="Lecompte O."/>
            <person name="Prieur D."/>
            <person name="Poch O."/>
            <person name="Quellerou J."/>
            <person name="Thierry J.C."/>
            <person name="Van der Oost J."/>
            <person name="Weissenbach J."/>
            <person name="Zivanovic Y."/>
            <person name="Forterre P."/>
        </authorList>
    </citation>
    <scope>NUCLEOTIDE SEQUENCE [LARGE SCALE GENOMIC DNA]</scope>
    <source>
        <strain evidence="3">GE5 / Orsay</strain>
        <strain evidence="1">Orsay</strain>
    </source>
</reference>
<reference evidence="2 4" key="5">
    <citation type="journal article" date="2012" name="Curr. Microbiol.">
        <title>Re-annotation of two hyperthermophilic archaea Pyrococcus abyssi GE5 and Pyrococcus furiosus DSM 3638.</title>
        <authorList>
            <person name="Gao J."/>
            <person name="Wang J."/>
        </authorList>
    </citation>
    <scope>GENOME REANNOTATION</scope>
    <source>
        <strain evidence="2">GE5</strain>
        <strain evidence="4">GE5 / Orsay</strain>
    </source>
</reference>
<evidence type="ECO:0000313" key="3">
    <source>
        <dbReference type="Proteomes" id="UP000000810"/>
    </source>
</evidence>
<reference evidence="1" key="2">
    <citation type="journal article" date="2000" name="J. Mol. Biol.">
        <title>Archaeal homologs of eukaryotic methylation guide small nucleolar RNAs: lessons from the Pyrococcus genomes.</title>
        <authorList>
            <person name="Gaspin C."/>
            <person name="Cavaille J."/>
            <person name="Erauso G."/>
        </authorList>
    </citation>
    <scope>NUCLEOTIDE SEQUENCE</scope>
    <source>
        <strain evidence="1">Orsay</strain>
    </source>
</reference>
<evidence type="ECO:0000313" key="1">
    <source>
        <dbReference type="EMBL" id="CAB49709.1"/>
    </source>
</evidence>
<sequence>MIVVECKPDKLLVKMLIPGVKVVHSGGKGNAAKILEKNENIIAMLDEDPESPQPRYLRELKEVERKHGIKILIDEKRKNKVILLTPRLEEWIISVAKRNGVRLEKYYLPETGKELHAIINHNLSAFSNLILRLMDSEELTFLKESLKV</sequence>
<dbReference type="OrthoDB" id="384529at2157"/>
<dbReference type="HOGENOM" id="CLU_1754769_0_0_2"/>
<keyword evidence="3" id="KW-1185">Reference proteome</keyword>
<dbReference type="STRING" id="272844.PAB0540"/>
<dbReference type="EMBL" id="AJ248285">
    <property type="protein sequence ID" value="CAB49709.1"/>
    <property type="molecule type" value="Genomic_DNA"/>
</dbReference>
<reference evidence="1" key="3">
    <citation type="journal article" date="2001" name="Genome Res.">
        <title>Genome evolution at the genus level: comparison of three complete genomes of hyperthermophilic archaea.</title>
        <authorList>
            <person name="Lecompte O."/>
            <person name="Ripp R."/>
            <person name="Puzos-Barbe V."/>
            <person name="Duprat S."/>
            <person name="Heilig R."/>
            <person name="Dietrich J."/>
            <person name="Thierry J.C."/>
            <person name="Poch O."/>
        </authorList>
    </citation>
    <scope>NUCLEOTIDE SEQUENCE</scope>
    <source>
        <strain evidence="1">Orsay</strain>
    </source>
</reference>
<dbReference type="KEGG" id="pab:PAB0540"/>
<dbReference type="AlphaFoldDB" id="Q9V0J4"/>
<proteinExistence type="predicted"/>
<evidence type="ECO:0000313" key="4">
    <source>
        <dbReference type="Proteomes" id="UP000009139"/>
    </source>
</evidence>
<reference evidence="1" key="1">
    <citation type="submission" date="1999-07" db="EMBL/GenBank/DDBJ databases">
        <authorList>
            <person name="Genoscope"/>
        </authorList>
    </citation>
    <scope>NUCLEOTIDE SEQUENCE</scope>
    <source>
        <strain evidence="1">Orsay</strain>
    </source>
</reference>
<organism evidence="1 3">
    <name type="scientific">Pyrococcus abyssi (strain GE5 / Orsay)</name>
    <dbReference type="NCBI Taxonomy" id="272844"/>
    <lineage>
        <taxon>Archaea</taxon>
        <taxon>Methanobacteriati</taxon>
        <taxon>Methanobacteriota</taxon>
        <taxon>Thermococci</taxon>
        <taxon>Thermococcales</taxon>
        <taxon>Thermococcaceae</taxon>
        <taxon>Pyrococcus</taxon>
    </lineage>
</organism>
<dbReference type="PIR" id="D75124">
    <property type="entry name" value="D75124"/>
</dbReference>
<dbReference type="EMBL" id="HE613800">
    <property type="protein sequence ID" value="CCE70195.1"/>
    <property type="molecule type" value="Genomic_DNA"/>
</dbReference>
<gene>
    <name evidence="1" type="ordered locus">PAB0540</name>
</gene>
<protein>
    <submittedName>
        <fullName evidence="1">Uncharacterized protein</fullName>
    </submittedName>
</protein>
<evidence type="ECO:0000313" key="2">
    <source>
        <dbReference type="EMBL" id="CCE70195.1"/>
    </source>
</evidence>
<accession>Q9V0J4</accession>
<dbReference type="Proteomes" id="UP000000810">
    <property type="component" value="Chromosome"/>
</dbReference>